<dbReference type="AlphaFoldDB" id="A0A699S589"/>
<feature type="non-terminal residue" evidence="2">
    <location>
        <position position="134"/>
    </location>
</feature>
<sequence>PPRSAGPETQCPPRATAGTRPAPAETRPSSNRRSWAKRSLCSASFKEECKTEWYSVSRLARRNNEKRSATPFYKLADHALEPVAAGELFEHGIGALGLAQQLFLDAAVLLQRLLQRLQRFGAAAGLGFLQLIED</sequence>
<evidence type="ECO:0000313" key="2">
    <source>
        <dbReference type="EMBL" id="GFC92649.1"/>
    </source>
</evidence>
<feature type="compositionally biased region" description="Low complexity" evidence="1">
    <location>
        <begin position="12"/>
        <end position="28"/>
    </location>
</feature>
<dbReference type="EMBL" id="BKCJ011138670">
    <property type="protein sequence ID" value="GFC92649.1"/>
    <property type="molecule type" value="Genomic_DNA"/>
</dbReference>
<reference evidence="2" key="1">
    <citation type="journal article" date="2019" name="Sci. Rep.">
        <title>Draft genome of Tanacetum cinerariifolium, the natural source of mosquito coil.</title>
        <authorList>
            <person name="Yamashiro T."/>
            <person name="Shiraishi A."/>
            <person name="Satake H."/>
            <person name="Nakayama K."/>
        </authorList>
    </citation>
    <scope>NUCLEOTIDE SEQUENCE</scope>
</reference>
<organism evidence="2">
    <name type="scientific">Tanacetum cinerariifolium</name>
    <name type="common">Dalmatian daisy</name>
    <name type="synonym">Chrysanthemum cinerariifolium</name>
    <dbReference type="NCBI Taxonomy" id="118510"/>
    <lineage>
        <taxon>Eukaryota</taxon>
        <taxon>Viridiplantae</taxon>
        <taxon>Streptophyta</taxon>
        <taxon>Embryophyta</taxon>
        <taxon>Tracheophyta</taxon>
        <taxon>Spermatophyta</taxon>
        <taxon>Magnoliopsida</taxon>
        <taxon>eudicotyledons</taxon>
        <taxon>Gunneridae</taxon>
        <taxon>Pentapetalae</taxon>
        <taxon>asterids</taxon>
        <taxon>campanulids</taxon>
        <taxon>Asterales</taxon>
        <taxon>Asteraceae</taxon>
        <taxon>Asteroideae</taxon>
        <taxon>Anthemideae</taxon>
        <taxon>Anthemidinae</taxon>
        <taxon>Tanacetum</taxon>
    </lineage>
</organism>
<accession>A0A699S589</accession>
<protein>
    <submittedName>
        <fullName evidence="2">Uncharacterized protein</fullName>
    </submittedName>
</protein>
<gene>
    <name evidence="2" type="ORF">Tci_864619</name>
</gene>
<feature type="region of interest" description="Disordered" evidence="1">
    <location>
        <begin position="1"/>
        <end position="35"/>
    </location>
</feature>
<name>A0A699S589_TANCI</name>
<proteinExistence type="predicted"/>
<evidence type="ECO:0000256" key="1">
    <source>
        <dbReference type="SAM" id="MobiDB-lite"/>
    </source>
</evidence>
<comment type="caution">
    <text evidence="2">The sequence shown here is derived from an EMBL/GenBank/DDBJ whole genome shotgun (WGS) entry which is preliminary data.</text>
</comment>
<feature type="non-terminal residue" evidence="2">
    <location>
        <position position="1"/>
    </location>
</feature>